<reference evidence="3" key="1">
    <citation type="submission" date="2016-10" db="EMBL/GenBank/DDBJ databases">
        <authorList>
            <person name="Varghese N."/>
            <person name="Submissions S."/>
        </authorList>
    </citation>
    <scope>NUCLEOTIDE SEQUENCE [LARGE SCALE GENOMIC DNA]</scope>
    <source>
        <strain evidence="3">DSM 23317</strain>
    </source>
</reference>
<feature type="transmembrane region" description="Helical" evidence="1">
    <location>
        <begin position="21"/>
        <end position="41"/>
    </location>
</feature>
<protein>
    <submittedName>
        <fullName evidence="2">Uncharacterized protein</fullName>
    </submittedName>
</protein>
<dbReference type="EMBL" id="FNEM01000004">
    <property type="protein sequence ID" value="SDJ02519.1"/>
    <property type="molecule type" value="Genomic_DNA"/>
</dbReference>
<dbReference type="Proteomes" id="UP000199527">
    <property type="component" value="Unassembled WGS sequence"/>
</dbReference>
<evidence type="ECO:0000256" key="1">
    <source>
        <dbReference type="SAM" id="Phobius"/>
    </source>
</evidence>
<dbReference type="OrthoDB" id="6267035at2"/>
<sequence>MAKHSFLSEKQFWIQRLSKSSLRALHVLGIIGASGGFFYSVDKSLWLPWWILAMSTGLILMVWEVVRSPLWLVQMKGVLTLLKVVLVALCYPLPQYKVALFCTVALISVITSHGPAGLRHYSIWHRRRIDGPKEVKG</sequence>
<accession>A0A1G8QCI6</accession>
<keyword evidence="1" id="KW-1133">Transmembrane helix</keyword>
<feature type="transmembrane region" description="Helical" evidence="1">
    <location>
        <begin position="47"/>
        <end position="66"/>
    </location>
</feature>
<evidence type="ECO:0000313" key="2">
    <source>
        <dbReference type="EMBL" id="SDJ02519.1"/>
    </source>
</evidence>
<feature type="transmembrane region" description="Helical" evidence="1">
    <location>
        <begin position="98"/>
        <end position="118"/>
    </location>
</feature>
<dbReference type="AlphaFoldDB" id="A0A1G8QCI6"/>
<gene>
    <name evidence="2" type="ORF">SAMN04488540_104257</name>
</gene>
<proteinExistence type="predicted"/>
<evidence type="ECO:0000313" key="3">
    <source>
        <dbReference type="Proteomes" id="UP000199527"/>
    </source>
</evidence>
<feature type="transmembrane region" description="Helical" evidence="1">
    <location>
        <begin position="73"/>
        <end position="92"/>
    </location>
</feature>
<keyword evidence="1" id="KW-0812">Transmembrane</keyword>
<keyword evidence="1" id="KW-0472">Membrane</keyword>
<organism evidence="2 3">
    <name type="scientific">Ferrimonas sediminum</name>
    <dbReference type="NCBI Taxonomy" id="718193"/>
    <lineage>
        <taxon>Bacteria</taxon>
        <taxon>Pseudomonadati</taxon>
        <taxon>Pseudomonadota</taxon>
        <taxon>Gammaproteobacteria</taxon>
        <taxon>Alteromonadales</taxon>
        <taxon>Ferrimonadaceae</taxon>
        <taxon>Ferrimonas</taxon>
    </lineage>
</organism>
<keyword evidence="3" id="KW-1185">Reference proteome</keyword>
<dbReference type="RefSeq" id="WP_090364148.1">
    <property type="nucleotide sequence ID" value="NZ_FNEM01000004.1"/>
</dbReference>
<name>A0A1G8QCI6_9GAMM</name>